<accession>A0A7F8QD01</accession>
<dbReference type="InterPro" id="IPR003018">
    <property type="entry name" value="GAF"/>
</dbReference>
<proteinExistence type="predicted"/>
<dbReference type="SUPFAM" id="SSF55781">
    <property type="entry name" value="GAF domain-like"/>
    <property type="match status" value="1"/>
</dbReference>
<dbReference type="InterPro" id="IPR029016">
    <property type="entry name" value="GAF-like_dom_sf"/>
</dbReference>
<evidence type="ECO:0000313" key="3">
    <source>
        <dbReference type="RefSeq" id="XP_030879097.1"/>
    </source>
</evidence>
<dbReference type="KEGG" id="lww:115939019"/>
<gene>
    <name evidence="3" type="primary">LOC115939019</name>
</gene>
<dbReference type="OrthoDB" id="546632at2759"/>
<feature type="domain" description="GAF" evidence="1">
    <location>
        <begin position="7"/>
        <end position="59"/>
    </location>
</feature>
<evidence type="ECO:0000313" key="2">
    <source>
        <dbReference type="Proteomes" id="UP000245341"/>
    </source>
</evidence>
<feature type="non-terminal residue" evidence="3">
    <location>
        <position position="1"/>
    </location>
</feature>
<dbReference type="Proteomes" id="UP000245341">
    <property type="component" value="Unplaced"/>
</dbReference>
<name>A0A7F8QD01_LEPWE</name>
<dbReference type="RefSeq" id="XP_030879097.1">
    <property type="nucleotide sequence ID" value="XM_031023237.1"/>
</dbReference>
<organism evidence="2 3">
    <name type="scientific">Leptonychotes weddellii</name>
    <name type="common">Weddell seal</name>
    <name type="synonym">Otaria weddellii</name>
    <dbReference type="NCBI Taxonomy" id="9713"/>
    <lineage>
        <taxon>Eukaryota</taxon>
        <taxon>Metazoa</taxon>
        <taxon>Chordata</taxon>
        <taxon>Craniata</taxon>
        <taxon>Vertebrata</taxon>
        <taxon>Euteleostomi</taxon>
        <taxon>Mammalia</taxon>
        <taxon>Eutheria</taxon>
        <taxon>Laurasiatheria</taxon>
        <taxon>Carnivora</taxon>
        <taxon>Caniformia</taxon>
        <taxon>Pinnipedia</taxon>
        <taxon>Phocidae</taxon>
        <taxon>Monachinae</taxon>
        <taxon>Lobodontini</taxon>
        <taxon>Leptonychotes</taxon>
    </lineage>
</organism>
<feature type="non-terminal residue" evidence="3">
    <location>
        <position position="123"/>
    </location>
</feature>
<protein>
    <submittedName>
        <fullName evidence="3">Rod cGMP-specific 3',5'-cyclic phosphodiesterase subunit alpha-like</fullName>
    </submittedName>
</protein>
<dbReference type="Gene3D" id="3.30.450.40">
    <property type="match status" value="1"/>
</dbReference>
<dbReference type="Pfam" id="PF01590">
    <property type="entry name" value="GAF"/>
    <property type="match status" value="1"/>
</dbReference>
<reference evidence="3" key="1">
    <citation type="submission" date="2025-08" db="UniProtKB">
        <authorList>
            <consortium name="RefSeq"/>
        </authorList>
    </citation>
    <scope>IDENTIFICATION</scope>
    <source>
        <tissue evidence="3">Liver</tissue>
    </source>
</reference>
<dbReference type="AlphaFoldDB" id="A0A7F8QD01"/>
<sequence length="123" mass="14454">KEPLDESGWMIKNVLSMPIVNKKEEIVGVATFYNRKDGKPFDEMDETLMESLAQFLGWSVLNPDTYESMNRLENRKDIFQDMVKYHVKCDNEEIQKILDNEQILYYSYERGLPHGVVSTLSRE</sequence>
<evidence type="ECO:0000259" key="1">
    <source>
        <dbReference type="Pfam" id="PF01590"/>
    </source>
</evidence>
<dbReference type="GeneID" id="115939019"/>
<keyword evidence="2" id="KW-1185">Reference proteome</keyword>